<dbReference type="EMBL" id="MU001682">
    <property type="protein sequence ID" value="KAF2456788.1"/>
    <property type="molecule type" value="Genomic_DNA"/>
</dbReference>
<dbReference type="PANTHER" id="PTHR10696:SF51">
    <property type="entry name" value="TRIMETHYLLYSINE DIOXYGENASE, MITOCHONDRIAL"/>
    <property type="match status" value="1"/>
</dbReference>
<dbReference type="EC" id="1.14.11.8" evidence="5"/>
<protein>
    <recommendedName>
        <fullName evidence="16">Trimethyllysine dioxygenase</fullName>
        <ecNumber evidence="5">1.14.11.8</ecNumber>
    </recommendedName>
    <alternativeName>
        <fullName evidence="12">Epsilon-trimethyllysine 2-oxoglutarate dioxygenase</fullName>
    </alternativeName>
    <alternativeName>
        <fullName evidence="11">TML hydroxylase</fullName>
    </alternativeName>
    <alternativeName>
        <fullName evidence="13">TML-alpha-ketoglutarate dioxygenase</fullName>
    </alternativeName>
</protein>
<accession>A0A6A6NYX2</accession>
<evidence type="ECO:0000259" key="17">
    <source>
        <dbReference type="Pfam" id="PF02668"/>
    </source>
</evidence>
<evidence type="ECO:0000256" key="3">
    <source>
        <dbReference type="ARBA" id="ARBA00005022"/>
    </source>
</evidence>
<dbReference type="PANTHER" id="PTHR10696">
    <property type="entry name" value="GAMMA-BUTYROBETAINE HYDROXYLASE-RELATED"/>
    <property type="match status" value="1"/>
</dbReference>
<comment type="function">
    <text evidence="14">Converts trimethyllysine (TML) into hydroxytrimethyllysine (HTML).</text>
</comment>
<dbReference type="InterPro" id="IPR012776">
    <property type="entry name" value="Trimethyllysine_dOase"/>
</dbReference>
<dbReference type="GO" id="GO:0005739">
    <property type="term" value="C:mitochondrion"/>
    <property type="evidence" value="ECO:0007669"/>
    <property type="project" value="TreeGrafter"/>
</dbReference>
<dbReference type="Gene3D" id="3.30.2020.30">
    <property type="match status" value="1"/>
</dbReference>
<comment type="cofactor">
    <cofactor evidence="2">
        <name>L-ascorbate</name>
        <dbReference type="ChEBI" id="CHEBI:38290"/>
    </cofactor>
</comment>
<dbReference type="FunFam" id="3.30.2020.30:FF:000002">
    <property type="entry name" value="Putative gamma-butyrobetaine dioxygenase"/>
    <property type="match status" value="1"/>
</dbReference>
<evidence type="ECO:0000256" key="1">
    <source>
        <dbReference type="ARBA" id="ARBA00001954"/>
    </source>
</evidence>
<keyword evidence="20" id="KW-1185">Reference proteome</keyword>
<evidence type="ECO:0000256" key="12">
    <source>
        <dbReference type="ARBA" id="ARBA00031778"/>
    </source>
</evidence>
<comment type="catalytic activity">
    <reaction evidence="15">
        <text>N(6),N(6),N(6)-trimethyl-L-lysine + 2-oxoglutarate + O2 = (3S)-3-hydroxy-N(6),N(6),N(6)-trimethyl-L-lysine + succinate + CO2</text>
        <dbReference type="Rhea" id="RHEA:14181"/>
        <dbReference type="ChEBI" id="CHEBI:15379"/>
        <dbReference type="ChEBI" id="CHEBI:16526"/>
        <dbReference type="ChEBI" id="CHEBI:16810"/>
        <dbReference type="ChEBI" id="CHEBI:30031"/>
        <dbReference type="ChEBI" id="CHEBI:58100"/>
        <dbReference type="ChEBI" id="CHEBI:141499"/>
        <dbReference type="EC" id="1.14.11.8"/>
    </reaction>
</comment>
<organism evidence="19 20">
    <name type="scientific">Lineolata rhizophorae</name>
    <dbReference type="NCBI Taxonomy" id="578093"/>
    <lineage>
        <taxon>Eukaryota</taxon>
        <taxon>Fungi</taxon>
        <taxon>Dikarya</taxon>
        <taxon>Ascomycota</taxon>
        <taxon>Pezizomycotina</taxon>
        <taxon>Dothideomycetes</taxon>
        <taxon>Dothideomycetes incertae sedis</taxon>
        <taxon>Lineolatales</taxon>
        <taxon>Lineolataceae</taxon>
        <taxon>Lineolata</taxon>
    </lineage>
</organism>
<evidence type="ECO:0000256" key="16">
    <source>
        <dbReference type="ARBA" id="ARBA00071191"/>
    </source>
</evidence>
<dbReference type="InterPro" id="IPR038492">
    <property type="entry name" value="GBBH-like_N_sf"/>
</dbReference>
<sequence length="371" mass="42410">MISIPSLQCSRPNLWLRDHCQCSSCVHEVTKQRLLDTFEIPRDITMQSLSETQEGFNVKCWWSDGHDSYYPKNWLNKFARGDSSRERQGINKASLWTSSIAESLPKVYFKDVMDTDQGVGQWLLNLRIYGFCFVEGCPPTPQDTERLLKRIAFIRQTHYGGFWDFTSDLASKDTAYTQISLEAHTDTTYFSDPAGLQLFHLLSHTHGSGGASLLVDGFKAAQTLKQEDPKAYDMLSTIRLYSHASGNEDTSLQPYQSFPVLNHDVGTGELIQVRWNNSDRAAIDAPFSEVQNWYNAAEKWVQILRDPSMEYWEQLKPGMPLIFDNWRVLHGRSSFTGKRRLCGGYINRDDYISRFKMTNLGRAAVLESVIG</sequence>
<dbReference type="Gene3D" id="3.60.130.10">
    <property type="entry name" value="Clavaminate synthase-like"/>
    <property type="match status" value="1"/>
</dbReference>
<dbReference type="InterPro" id="IPR003819">
    <property type="entry name" value="TauD/TfdA-like"/>
</dbReference>
<evidence type="ECO:0000256" key="9">
    <source>
        <dbReference type="ARBA" id="ARBA00023002"/>
    </source>
</evidence>
<dbReference type="GO" id="GO:0005506">
    <property type="term" value="F:iron ion binding"/>
    <property type="evidence" value="ECO:0007669"/>
    <property type="project" value="InterPro"/>
</dbReference>
<evidence type="ECO:0000256" key="8">
    <source>
        <dbReference type="ARBA" id="ARBA00022964"/>
    </source>
</evidence>
<proteinExistence type="inferred from homology"/>
<evidence type="ECO:0000256" key="14">
    <source>
        <dbReference type="ARBA" id="ARBA00046008"/>
    </source>
</evidence>
<evidence type="ECO:0000259" key="18">
    <source>
        <dbReference type="Pfam" id="PF06155"/>
    </source>
</evidence>
<reference evidence="19" key="1">
    <citation type="journal article" date="2020" name="Stud. Mycol.">
        <title>101 Dothideomycetes genomes: a test case for predicting lifestyles and emergence of pathogens.</title>
        <authorList>
            <person name="Haridas S."/>
            <person name="Albert R."/>
            <person name="Binder M."/>
            <person name="Bloem J."/>
            <person name="Labutti K."/>
            <person name="Salamov A."/>
            <person name="Andreopoulos B."/>
            <person name="Baker S."/>
            <person name="Barry K."/>
            <person name="Bills G."/>
            <person name="Bluhm B."/>
            <person name="Cannon C."/>
            <person name="Castanera R."/>
            <person name="Culley D."/>
            <person name="Daum C."/>
            <person name="Ezra D."/>
            <person name="Gonzalez J."/>
            <person name="Henrissat B."/>
            <person name="Kuo A."/>
            <person name="Liang C."/>
            <person name="Lipzen A."/>
            <person name="Lutzoni F."/>
            <person name="Magnuson J."/>
            <person name="Mondo S."/>
            <person name="Nolan M."/>
            <person name="Ohm R."/>
            <person name="Pangilinan J."/>
            <person name="Park H.-J."/>
            <person name="Ramirez L."/>
            <person name="Alfaro M."/>
            <person name="Sun H."/>
            <person name="Tritt A."/>
            <person name="Yoshinaga Y."/>
            <person name="Zwiers L.-H."/>
            <person name="Turgeon B."/>
            <person name="Goodwin S."/>
            <person name="Spatafora J."/>
            <person name="Crous P."/>
            <person name="Grigoriev I."/>
        </authorList>
    </citation>
    <scope>NUCLEOTIDE SEQUENCE</scope>
    <source>
        <strain evidence="19">ATCC 16933</strain>
    </source>
</reference>
<dbReference type="GO" id="GO:0045329">
    <property type="term" value="P:carnitine biosynthetic process"/>
    <property type="evidence" value="ECO:0007669"/>
    <property type="project" value="UniProtKB-UniPathway"/>
</dbReference>
<comment type="cofactor">
    <cofactor evidence="1">
        <name>Fe(2+)</name>
        <dbReference type="ChEBI" id="CHEBI:29033"/>
    </cofactor>
</comment>
<dbReference type="AlphaFoldDB" id="A0A6A6NYX2"/>
<evidence type="ECO:0000256" key="15">
    <source>
        <dbReference type="ARBA" id="ARBA00049334"/>
    </source>
</evidence>
<keyword evidence="10" id="KW-0408">Iron</keyword>
<keyword evidence="8" id="KW-0223">Dioxygenase</keyword>
<evidence type="ECO:0000256" key="10">
    <source>
        <dbReference type="ARBA" id="ARBA00023004"/>
    </source>
</evidence>
<dbReference type="GO" id="GO:0050353">
    <property type="term" value="F:trimethyllysine dioxygenase activity"/>
    <property type="evidence" value="ECO:0007669"/>
    <property type="project" value="UniProtKB-EC"/>
</dbReference>
<dbReference type="InterPro" id="IPR042098">
    <property type="entry name" value="TauD-like_sf"/>
</dbReference>
<evidence type="ECO:0000313" key="19">
    <source>
        <dbReference type="EMBL" id="KAF2456788.1"/>
    </source>
</evidence>
<keyword evidence="7" id="KW-0124">Carnitine biosynthesis</keyword>
<dbReference type="Pfam" id="PF06155">
    <property type="entry name" value="GBBH-like_N"/>
    <property type="match status" value="1"/>
</dbReference>
<dbReference type="SUPFAM" id="SSF51197">
    <property type="entry name" value="Clavaminate synthase-like"/>
    <property type="match status" value="1"/>
</dbReference>
<dbReference type="NCBIfam" id="TIGR02410">
    <property type="entry name" value="carnitine_TMLD"/>
    <property type="match status" value="1"/>
</dbReference>
<evidence type="ECO:0000256" key="6">
    <source>
        <dbReference type="ARBA" id="ARBA00022723"/>
    </source>
</evidence>
<keyword evidence="6" id="KW-0479">Metal-binding</keyword>
<evidence type="ECO:0000256" key="5">
    <source>
        <dbReference type="ARBA" id="ARBA00012267"/>
    </source>
</evidence>
<keyword evidence="9" id="KW-0560">Oxidoreductase</keyword>
<dbReference type="CDD" id="cd00250">
    <property type="entry name" value="CAS_like"/>
    <property type="match status" value="1"/>
</dbReference>
<evidence type="ECO:0000256" key="2">
    <source>
        <dbReference type="ARBA" id="ARBA00001961"/>
    </source>
</evidence>
<dbReference type="Pfam" id="PF02668">
    <property type="entry name" value="TauD"/>
    <property type="match status" value="1"/>
</dbReference>
<evidence type="ECO:0000256" key="11">
    <source>
        <dbReference type="ARBA" id="ARBA00030363"/>
    </source>
</evidence>
<evidence type="ECO:0000256" key="7">
    <source>
        <dbReference type="ARBA" id="ARBA00022873"/>
    </source>
</evidence>
<evidence type="ECO:0000313" key="20">
    <source>
        <dbReference type="Proteomes" id="UP000799766"/>
    </source>
</evidence>
<dbReference type="OrthoDB" id="408743at2759"/>
<comment type="similarity">
    <text evidence="4">Belongs to the gamma-BBH/TMLD family.</text>
</comment>
<evidence type="ECO:0000256" key="4">
    <source>
        <dbReference type="ARBA" id="ARBA00008654"/>
    </source>
</evidence>
<dbReference type="Proteomes" id="UP000799766">
    <property type="component" value="Unassembled WGS sequence"/>
</dbReference>
<gene>
    <name evidence="19" type="ORF">BDY21DRAFT_286886</name>
</gene>
<dbReference type="FunFam" id="3.60.130.10:FF:000001">
    <property type="entry name" value="Trimethyllysine dioxygenase, mitochondrial"/>
    <property type="match status" value="1"/>
</dbReference>
<dbReference type="InterPro" id="IPR010376">
    <property type="entry name" value="GBBH-like_N"/>
</dbReference>
<evidence type="ECO:0000256" key="13">
    <source>
        <dbReference type="ARBA" id="ARBA00032283"/>
    </source>
</evidence>
<feature type="domain" description="Gamma-butyrobetaine hydroxylase-like N-terminal" evidence="18">
    <location>
        <begin position="11"/>
        <end position="75"/>
    </location>
</feature>
<dbReference type="InterPro" id="IPR050411">
    <property type="entry name" value="AlphaKG_dependent_hydroxylases"/>
</dbReference>
<dbReference type="UniPathway" id="UPA00118"/>
<feature type="domain" description="TauD/TfdA-like" evidence="17">
    <location>
        <begin position="106"/>
        <end position="345"/>
    </location>
</feature>
<comment type="pathway">
    <text evidence="3">Amine and polyamine biosynthesis; carnitine biosynthesis.</text>
</comment>
<name>A0A6A6NYX2_9PEZI</name>